<dbReference type="CDD" id="cd06261">
    <property type="entry name" value="TM_PBP2"/>
    <property type="match status" value="1"/>
</dbReference>
<feature type="transmembrane region" description="Helical" evidence="8">
    <location>
        <begin position="53"/>
        <end position="75"/>
    </location>
</feature>
<dbReference type="Proteomes" id="UP001165283">
    <property type="component" value="Unassembled WGS sequence"/>
</dbReference>
<dbReference type="PROSITE" id="PS50928">
    <property type="entry name" value="ABC_TM1"/>
    <property type="match status" value="1"/>
</dbReference>
<dbReference type="Gene3D" id="1.10.3720.10">
    <property type="entry name" value="MetI-like"/>
    <property type="match status" value="1"/>
</dbReference>
<evidence type="ECO:0000259" key="9">
    <source>
        <dbReference type="PROSITE" id="PS50928"/>
    </source>
</evidence>
<organism evidence="10 11">
    <name type="scientific">Pseudonocardia humida</name>
    <dbReference type="NCBI Taxonomy" id="2800819"/>
    <lineage>
        <taxon>Bacteria</taxon>
        <taxon>Bacillati</taxon>
        <taxon>Actinomycetota</taxon>
        <taxon>Actinomycetes</taxon>
        <taxon>Pseudonocardiales</taxon>
        <taxon>Pseudonocardiaceae</taxon>
        <taxon>Pseudonocardia</taxon>
    </lineage>
</organism>
<comment type="subcellular location">
    <subcellularLocation>
        <location evidence="1 8">Cell membrane</location>
        <topology evidence="1 8">Multi-pass membrane protein</topology>
    </subcellularLocation>
</comment>
<evidence type="ECO:0000256" key="4">
    <source>
        <dbReference type="ARBA" id="ARBA00022692"/>
    </source>
</evidence>
<comment type="similarity">
    <text evidence="8">Belongs to the binding-protein-dependent transport system permease family.</text>
</comment>
<keyword evidence="5" id="KW-0029">Amino-acid transport</keyword>
<proteinExistence type="inferred from homology"/>
<keyword evidence="6 8" id="KW-1133">Transmembrane helix</keyword>
<evidence type="ECO:0000313" key="11">
    <source>
        <dbReference type="Proteomes" id="UP001165283"/>
    </source>
</evidence>
<keyword evidence="3" id="KW-1003">Cell membrane</keyword>
<keyword evidence="7 8" id="KW-0472">Membrane</keyword>
<evidence type="ECO:0000256" key="3">
    <source>
        <dbReference type="ARBA" id="ARBA00022475"/>
    </source>
</evidence>
<dbReference type="EMBL" id="JAGSOV010000070">
    <property type="protein sequence ID" value="MCO1659764.1"/>
    <property type="molecule type" value="Genomic_DNA"/>
</dbReference>
<evidence type="ECO:0000256" key="2">
    <source>
        <dbReference type="ARBA" id="ARBA00022448"/>
    </source>
</evidence>
<evidence type="ECO:0000256" key="1">
    <source>
        <dbReference type="ARBA" id="ARBA00004651"/>
    </source>
</evidence>
<evidence type="ECO:0000256" key="5">
    <source>
        <dbReference type="ARBA" id="ARBA00022970"/>
    </source>
</evidence>
<comment type="caution">
    <text evidence="10">The sequence shown here is derived from an EMBL/GenBank/DDBJ whole genome shotgun (WGS) entry which is preliminary data.</text>
</comment>
<keyword evidence="11" id="KW-1185">Reference proteome</keyword>
<dbReference type="NCBIfam" id="TIGR01726">
    <property type="entry name" value="HEQRo_perm_3TM"/>
    <property type="match status" value="1"/>
</dbReference>
<dbReference type="SUPFAM" id="SSF161098">
    <property type="entry name" value="MetI-like"/>
    <property type="match status" value="1"/>
</dbReference>
<dbReference type="Pfam" id="PF00528">
    <property type="entry name" value="BPD_transp_1"/>
    <property type="match status" value="1"/>
</dbReference>
<feature type="transmembrane region" description="Helical" evidence="8">
    <location>
        <begin position="127"/>
        <end position="148"/>
    </location>
</feature>
<keyword evidence="2 8" id="KW-0813">Transport</keyword>
<reference evidence="10" key="1">
    <citation type="submission" date="2021-04" db="EMBL/GenBank/DDBJ databases">
        <title>Pseudonocardia sp. nov., isolated from sandy soil of mangrove forest.</title>
        <authorList>
            <person name="Zan Z."/>
            <person name="Huang R."/>
            <person name="Liu W."/>
        </authorList>
    </citation>
    <scope>NUCLEOTIDE SEQUENCE</scope>
    <source>
        <strain evidence="10">S2-4</strain>
    </source>
</reference>
<dbReference type="PANTHER" id="PTHR30614:SF0">
    <property type="entry name" value="L-CYSTINE TRANSPORT SYSTEM PERMEASE PROTEIN TCYL"/>
    <property type="match status" value="1"/>
</dbReference>
<feature type="transmembrane region" description="Helical" evidence="8">
    <location>
        <begin position="235"/>
        <end position="255"/>
    </location>
</feature>
<dbReference type="InterPro" id="IPR010065">
    <property type="entry name" value="AA_ABC_transptr_permease_3TM"/>
</dbReference>
<dbReference type="PANTHER" id="PTHR30614">
    <property type="entry name" value="MEMBRANE COMPONENT OF AMINO ACID ABC TRANSPORTER"/>
    <property type="match status" value="1"/>
</dbReference>
<dbReference type="InterPro" id="IPR000515">
    <property type="entry name" value="MetI-like"/>
</dbReference>
<feature type="transmembrane region" description="Helical" evidence="8">
    <location>
        <begin position="87"/>
        <end position="107"/>
    </location>
</feature>
<evidence type="ECO:0000256" key="7">
    <source>
        <dbReference type="ARBA" id="ARBA00023136"/>
    </source>
</evidence>
<dbReference type="InterPro" id="IPR035906">
    <property type="entry name" value="MetI-like_sf"/>
</dbReference>
<keyword evidence="4 8" id="KW-0812">Transmembrane</keyword>
<evidence type="ECO:0000256" key="8">
    <source>
        <dbReference type="RuleBase" id="RU363032"/>
    </source>
</evidence>
<gene>
    <name evidence="10" type="ORF">KDL28_32310</name>
</gene>
<dbReference type="InterPro" id="IPR043429">
    <property type="entry name" value="ArtM/GltK/GlnP/TcyL/YhdX-like"/>
</dbReference>
<evidence type="ECO:0000313" key="10">
    <source>
        <dbReference type="EMBL" id="MCO1659764.1"/>
    </source>
</evidence>
<sequence length="278" mass="29914">MARRPNRWNLLGVAAVAYVVLQVASVVTTNENFAWPMIGRYLFAPPILHGIGLTIWLTVVVMLIGVLLGVPLAIMRISGNPLVSGAAWCYVWVFRGTPLLIQVIFWFNISALFPVIHLSIPFGPSLALGSANSLITPLTAAVIALALNEAAYMAETIRGGLLGVDQGQRDAARALGMTGSGVLRMIMPQAMRMIIPPTANNTITTLKNTALVSVIGIADLLHSAQIIYAQNYQTIPLLIVAALWYLALTSLLGIGQNRLERHFGKGARPMAARGRDGR</sequence>
<accession>A0ABT1AAU6</accession>
<feature type="domain" description="ABC transmembrane type-1" evidence="9">
    <location>
        <begin position="51"/>
        <end position="256"/>
    </location>
</feature>
<evidence type="ECO:0000256" key="6">
    <source>
        <dbReference type="ARBA" id="ARBA00022989"/>
    </source>
</evidence>
<feature type="transmembrane region" description="Helical" evidence="8">
    <location>
        <begin position="210"/>
        <end position="229"/>
    </location>
</feature>
<protein>
    <submittedName>
        <fullName evidence="10">Amino acid ABC transporter permease</fullName>
    </submittedName>
</protein>
<name>A0ABT1AAU6_9PSEU</name>